<evidence type="ECO:0000256" key="1">
    <source>
        <dbReference type="ARBA" id="ARBA00010928"/>
    </source>
</evidence>
<dbReference type="InterPro" id="IPR051450">
    <property type="entry name" value="Gfo/Idh/MocA_Oxidoreductases"/>
</dbReference>
<dbReference type="GO" id="GO:0000166">
    <property type="term" value="F:nucleotide binding"/>
    <property type="evidence" value="ECO:0007669"/>
    <property type="project" value="InterPro"/>
</dbReference>
<dbReference type="PANTHER" id="PTHR43377:SF6">
    <property type="entry name" value="GFO_IDH_MOCA-LIKE OXIDOREDUCTASE N-TERMINAL DOMAIN-CONTAINING PROTEIN"/>
    <property type="match status" value="1"/>
</dbReference>
<accession>A0A845RDP8</accession>
<dbReference type="Gene3D" id="3.30.360.10">
    <property type="entry name" value="Dihydrodipicolinate Reductase, domain 2"/>
    <property type="match status" value="1"/>
</dbReference>
<dbReference type="SUPFAM" id="SSF51735">
    <property type="entry name" value="NAD(P)-binding Rossmann-fold domains"/>
    <property type="match status" value="1"/>
</dbReference>
<dbReference type="InterPro" id="IPR036291">
    <property type="entry name" value="NAD(P)-bd_dom_sf"/>
</dbReference>
<dbReference type="OrthoDB" id="9815825at2"/>
<dbReference type="InterPro" id="IPR000683">
    <property type="entry name" value="Gfo/Idh/MocA-like_OxRdtase_N"/>
</dbReference>
<comment type="caution">
    <text evidence="4">The sequence shown here is derived from an EMBL/GenBank/DDBJ whole genome shotgun (WGS) entry which is preliminary data.</text>
</comment>
<dbReference type="EMBL" id="QXWZ01000004">
    <property type="protein sequence ID" value="NBI77934.1"/>
    <property type="molecule type" value="Genomic_DNA"/>
</dbReference>
<gene>
    <name evidence="4" type="ORF">D3Z39_03420</name>
</gene>
<dbReference type="RefSeq" id="WP_160208834.1">
    <property type="nucleotide sequence ID" value="NZ_JBCLRJ010000006.1"/>
</dbReference>
<dbReference type="PANTHER" id="PTHR43377">
    <property type="entry name" value="BILIVERDIN REDUCTASE A"/>
    <property type="match status" value="1"/>
</dbReference>
<dbReference type="Pfam" id="PF02894">
    <property type="entry name" value="GFO_IDH_MocA_C"/>
    <property type="match status" value="1"/>
</dbReference>
<dbReference type="SUPFAM" id="SSF55347">
    <property type="entry name" value="Glyceraldehyde-3-phosphate dehydrogenase-like, C-terminal domain"/>
    <property type="match status" value="1"/>
</dbReference>
<dbReference type="Pfam" id="PF01408">
    <property type="entry name" value="GFO_IDH_MocA"/>
    <property type="match status" value="1"/>
</dbReference>
<dbReference type="AlphaFoldDB" id="A0A845RDP8"/>
<sequence length="301" mass="34628">MKTALIGYGYWGKIIEKYICDSTHFDLVAVCSPELDNKGICTNDLEKLVHDTQIEAVFICTPVSTHFNICKRFLEAGKHIFCEKPTVKTSEQFQILKNSAEKTHRILYTDYIYTVSPSIQKMKELLEKIGDIQNISGEIRQFGRFYDEDDVFEVLGIHLLSVAAFFLNSISVQTIRYDLWDKGSPCLSGRIEIRFDNGTIADLVCSSVYPDKIRRIVVQGTKGTLIFDMYGKHTLRYISYSRQSHICVPEKEESWQFDERNNLQRAIEQFGVLCNGDTDPSNLDLSGYVIELLDRRKEFII</sequence>
<evidence type="ECO:0000259" key="2">
    <source>
        <dbReference type="Pfam" id="PF01408"/>
    </source>
</evidence>
<evidence type="ECO:0000313" key="4">
    <source>
        <dbReference type="EMBL" id="NBI77934.1"/>
    </source>
</evidence>
<dbReference type="Proteomes" id="UP000446348">
    <property type="component" value="Unassembled WGS sequence"/>
</dbReference>
<feature type="domain" description="Gfo/Idh/MocA-like oxidoreductase C-terminal" evidence="3">
    <location>
        <begin position="154"/>
        <end position="252"/>
    </location>
</feature>
<comment type="similarity">
    <text evidence="1">Belongs to the Gfo/Idh/MocA family.</text>
</comment>
<feature type="domain" description="Gfo/Idh/MocA-like oxidoreductase N-terminal" evidence="2">
    <location>
        <begin position="2"/>
        <end position="110"/>
    </location>
</feature>
<dbReference type="Gene3D" id="3.40.50.720">
    <property type="entry name" value="NAD(P)-binding Rossmann-like Domain"/>
    <property type="match status" value="1"/>
</dbReference>
<dbReference type="InterPro" id="IPR004104">
    <property type="entry name" value="Gfo/Idh/MocA-like_OxRdtase_C"/>
</dbReference>
<proteinExistence type="inferred from homology"/>
<organism evidence="4 5">
    <name type="scientific">Anaerotruncus colihominis</name>
    <dbReference type="NCBI Taxonomy" id="169435"/>
    <lineage>
        <taxon>Bacteria</taxon>
        <taxon>Bacillati</taxon>
        <taxon>Bacillota</taxon>
        <taxon>Clostridia</taxon>
        <taxon>Eubacteriales</taxon>
        <taxon>Oscillospiraceae</taxon>
        <taxon>Anaerotruncus</taxon>
    </lineage>
</organism>
<evidence type="ECO:0000313" key="5">
    <source>
        <dbReference type="Proteomes" id="UP000446348"/>
    </source>
</evidence>
<protein>
    <submittedName>
        <fullName evidence="4">Gfo/Idh/MocA family oxidoreductase</fullName>
    </submittedName>
</protein>
<reference evidence="4 5" key="1">
    <citation type="submission" date="2018-08" db="EMBL/GenBank/DDBJ databases">
        <title>Murine metabolic-syndrome-specific gut microbial biobank.</title>
        <authorList>
            <person name="Liu C."/>
        </authorList>
    </citation>
    <scope>NUCLEOTIDE SEQUENCE [LARGE SCALE GENOMIC DNA]</scope>
    <source>
        <strain evidence="4 5">X69</strain>
    </source>
</reference>
<name>A0A845RDP8_9FIRM</name>
<evidence type="ECO:0000259" key="3">
    <source>
        <dbReference type="Pfam" id="PF02894"/>
    </source>
</evidence>